<comment type="subcellular location">
    <subcellularLocation>
        <location evidence="1">Secreted</location>
    </subcellularLocation>
</comment>
<accession>A0AB72Z459</accession>
<name>A0AB72Z459_LISIO</name>
<dbReference type="PANTHER" id="PTHR33308:SF10">
    <property type="entry name" value="EXO-GLUCOSAMINIDASE LYTG"/>
    <property type="match status" value="1"/>
</dbReference>
<evidence type="ECO:0000313" key="8">
    <source>
        <dbReference type="Proteomes" id="UP000003597"/>
    </source>
</evidence>
<dbReference type="Pfam" id="PF13457">
    <property type="entry name" value="GW"/>
    <property type="match status" value="4"/>
</dbReference>
<keyword evidence="4" id="KW-0378">Hydrolase</keyword>
<dbReference type="SUPFAM" id="SSF82057">
    <property type="entry name" value="Prokaryotic SH3-related domain"/>
    <property type="match status" value="4"/>
</dbReference>
<dbReference type="Gene3D" id="2.30.30.170">
    <property type="match status" value="4"/>
</dbReference>
<dbReference type="InterPro" id="IPR038200">
    <property type="entry name" value="GW_dom_sf"/>
</dbReference>
<dbReference type="GO" id="GO:0004040">
    <property type="term" value="F:amidase activity"/>
    <property type="evidence" value="ECO:0007669"/>
    <property type="project" value="InterPro"/>
</dbReference>
<comment type="caution">
    <text evidence="7">The sequence shown here is derived from an EMBL/GenBank/DDBJ whole genome shotgun (WGS) entry which is preliminary data.</text>
</comment>
<keyword evidence="8" id="KW-1185">Reference proteome</keyword>
<evidence type="ECO:0000313" key="7">
    <source>
        <dbReference type="EMBL" id="EHN59947.1"/>
    </source>
</evidence>
<dbReference type="PROSITE" id="PS51780">
    <property type="entry name" value="GW"/>
    <property type="match status" value="3"/>
</dbReference>
<gene>
    <name evidence="7" type="ORF">HMPREF0557_02984</name>
</gene>
<dbReference type="PANTHER" id="PTHR33308">
    <property type="entry name" value="PEPTIDOGLYCAN HYDROLASE FLGJ"/>
    <property type="match status" value="1"/>
</dbReference>
<keyword evidence="2" id="KW-0964">Secreted</keyword>
<feature type="domain" description="GW" evidence="6">
    <location>
        <begin position="439"/>
        <end position="512"/>
    </location>
</feature>
<evidence type="ECO:0000256" key="1">
    <source>
        <dbReference type="ARBA" id="ARBA00004613"/>
    </source>
</evidence>
<dbReference type="AlphaFoldDB" id="A0AB72Z459"/>
<dbReference type="Gene3D" id="1.10.530.10">
    <property type="match status" value="1"/>
</dbReference>
<dbReference type="InterPro" id="IPR025987">
    <property type="entry name" value="GW_dom"/>
</dbReference>
<feature type="domain" description="GW" evidence="6">
    <location>
        <begin position="358"/>
        <end position="436"/>
    </location>
</feature>
<dbReference type="SMART" id="SM00047">
    <property type="entry name" value="LYZ2"/>
    <property type="match status" value="1"/>
</dbReference>
<sequence>MRSILERKFIKPGIILLIVAFLVVSLNVGAETGNSRVAQNSLTSSQQAFIDEILPAAEDGYRDGKLLTSVTLAQAILESNWGKSGLSKNSNNLFGIKGQYEGKSVSMGTMEASGATTADFRVYPSWKESIEDHTNLITQNARYQGAVGETDYRKALQAIKDGGYATAPDYVSKLVAIIERYNLDQYDVVYDKIEYQNKIAAIGTVNANKEQETIWSAPFNTTNSEEVGTLANYTNRNLEISWEAKTEKGLWYFIRENNKDIGWVNSSALTLSYHQNNDENVDTTKYVDDLNAHIYRLPSPEQQFDNGTIEKYDRKALHADKKITRDGYAWFRLSESSKVIGWVRSDKLNDRLYDRITEQNSFDGYATVSKAATDNVWSAPFNTKNAEKLAPLSDYDTQKLELVTRAKVGNTLWYEFKIDGEVVGWVSEKDVNIIYTPEAEKPITQVSYLKNPAAMLYNKPVEATSAETKAVGFYYGKLLIVDKEATIQDEQWVHIKENNNSLGWIKATDIQS</sequence>
<dbReference type="NCBIfam" id="NF033202">
    <property type="entry name" value="GW_glycos_SH3"/>
    <property type="match status" value="4"/>
</dbReference>
<dbReference type="InterPro" id="IPR002901">
    <property type="entry name" value="MGlyc_endo_b_GlcNAc-like_dom"/>
</dbReference>
<evidence type="ECO:0000256" key="2">
    <source>
        <dbReference type="ARBA" id="ARBA00022525"/>
    </source>
</evidence>
<keyword evidence="3" id="KW-0732">Signal</keyword>
<reference evidence="7 8" key="1">
    <citation type="submission" date="2011-08" db="EMBL/GenBank/DDBJ databases">
        <authorList>
            <person name="Weinstock G."/>
            <person name="Sodergren E."/>
            <person name="Clifton S."/>
            <person name="Fulton L."/>
            <person name="Fulton B."/>
            <person name="Courtney L."/>
            <person name="Fronick C."/>
            <person name="Harrison M."/>
            <person name="Strong C."/>
            <person name="Farmer C."/>
            <person name="Delahaunty K."/>
            <person name="Markovic C."/>
            <person name="Hall O."/>
            <person name="Minx P."/>
            <person name="Tomlinson C."/>
            <person name="Mitreva M."/>
            <person name="Hou S."/>
            <person name="Chen J."/>
            <person name="Wollam A."/>
            <person name="Pepin K.H."/>
            <person name="Johnson M."/>
            <person name="Bhonagiri V."/>
            <person name="Zhang X."/>
            <person name="Suruliraj S."/>
            <person name="Warren W."/>
            <person name="Chinwalla A."/>
            <person name="Mardis E.R."/>
            <person name="Wilson R.K."/>
        </authorList>
    </citation>
    <scope>NUCLEOTIDE SEQUENCE [LARGE SCALE GENOMIC DNA]</scope>
    <source>
        <strain evidence="7 8">ATCC 33091</strain>
    </source>
</reference>
<proteinExistence type="predicted"/>
<evidence type="ECO:0000259" key="6">
    <source>
        <dbReference type="PROSITE" id="PS51780"/>
    </source>
</evidence>
<evidence type="ECO:0000256" key="3">
    <source>
        <dbReference type="ARBA" id="ARBA00022729"/>
    </source>
</evidence>
<dbReference type="Gene3D" id="4.10.80.30">
    <property type="entry name" value="DNA polymerase, domain 6"/>
    <property type="match status" value="1"/>
</dbReference>
<keyword evidence="5" id="KW-0961">Cell wall biogenesis/degradation</keyword>
<evidence type="ECO:0000256" key="5">
    <source>
        <dbReference type="ARBA" id="ARBA00023316"/>
    </source>
</evidence>
<protein>
    <submittedName>
        <fullName evidence="7">Mannosyl-glycoprotein endo-beta-N-acetylglucosaminidase</fullName>
    </submittedName>
</protein>
<dbReference type="GO" id="GO:0071555">
    <property type="term" value="P:cell wall organization"/>
    <property type="evidence" value="ECO:0007669"/>
    <property type="project" value="UniProtKB-KW"/>
</dbReference>
<dbReference type="Proteomes" id="UP000003597">
    <property type="component" value="Unassembled WGS sequence"/>
</dbReference>
<dbReference type="Pfam" id="PF01832">
    <property type="entry name" value="Glucosaminidase"/>
    <property type="match status" value="1"/>
</dbReference>
<evidence type="ECO:0000256" key="4">
    <source>
        <dbReference type="ARBA" id="ARBA00022801"/>
    </source>
</evidence>
<dbReference type="EMBL" id="AGCN01000045">
    <property type="protein sequence ID" value="EHN59947.1"/>
    <property type="molecule type" value="Genomic_DNA"/>
</dbReference>
<dbReference type="InterPro" id="IPR051056">
    <property type="entry name" value="Glycosyl_Hydrolase_73"/>
</dbReference>
<feature type="domain" description="GW" evidence="6">
    <location>
        <begin position="195"/>
        <end position="274"/>
    </location>
</feature>
<dbReference type="GO" id="GO:0005576">
    <property type="term" value="C:extracellular region"/>
    <property type="evidence" value="ECO:0007669"/>
    <property type="project" value="UniProtKB-SubCell"/>
</dbReference>
<organism evidence="7 8">
    <name type="scientific">Listeria innocua ATCC 33091</name>
    <dbReference type="NCBI Taxonomy" id="1002366"/>
    <lineage>
        <taxon>Bacteria</taxon>
        <taxon>Bacillati</taxon>
        <taxon>Bacillota</taxon>
        <taxon>Bacilli</taxon>
        <taxon>Bacillales</taxon>
        <taxon>Listeriaceae</taxon>
        <taxon>Listeria</taxon>
    </lineage>
</organism>